<dbReference type="SUPFAM" id="SSF53474">
    <property type="entry name" value="alpha/beta-Hydrolases"/>
    <property type="match status" value="1"/>
</dbReference>
<name>A0A2N7TL24_9GAMM</name>
<keyword evidence="3" id="KW-1185">Reference proteome</keyword>
<proteinExistence type="predicted"/>
<protein>
    <recommendedName>
        <fullName evidence="4">Alpha/beta hydrolase</fullName>
    </recommendedName>
</protein>
<feature type="signal peptide" evidence="1">
    <location>
        <begin position="1"/>
        <end position="27"/>
    </location>
</feature>
<dbReference type="Proteomes" id="UP000235346">
    <property type="component" value="Unassembled WGS sequence"/>
</dbReference>
<evidence type="ECO:0000313" key="2">
    <source>
        <dbReference type="EMBL" id="PMR68884.1"/>
    </source>
</evidence>
<evidence type="ECO:0008006" key="4">
    <source>
        <dbReference type="Google" id="ProtNLM"/>
    </source>
</evidence>
<accession>A0A2N7TL24</accession>
<organism evidence="2 3">
    <name type="scientific">Halomonas heilongjiangensis</name>
    <dbReference type="NCBI Taxonomy" id="1387883"/>
    <lineage>
        <taxon>Bacteria</taxon>
        <taxon>Pseudomonadati</taxon>
        <taxon>Pseudomonadota</taxon>
        <taxon>Gammaproteobacteria</taxon>
        <taxon>Oceanospirillales</taxon>
        <taxon>Halomonadaceae</taxon>
        <taxon>Halomonas</taxon>
    </lineage>
</organism>
<evidence type="ECO:0000256" key="1">
    <source>
        <dbReference type="SAM" id="SignalP"/>
    </source>
</evidence>
<dbReference type="Gene3D" id="3.40.50.1820">
    <property type="entry name" value="alpha/beta hydrolase"/>
    <property type="match status" value="1"/>
</dbReference>
<dbReference type="RefSeq" id="WP_102628405.1">
    <property type="nucleotide sequence ID" value="NZ_PDOH01000001.1"/>
</dbReference>
<reference evidence="2 3" key="1">
    <citation type="submission" date="2018-01" db="EMBL/GenBank/DDBJ databases">
        <title>Halomonas endophytica sp. nov., isolated from storage liquid in the stems of Populus euphratica.</title>
        <authorList>
            <person name="Chen C."/>
        </authorList>
    </citation>
    <scope>NUCLEOTIDE SEQUENCE [LARGE SCALE GENOMIC DNA]</scope>
    <source>
        <strain evidence="2 3">DSM 26881</strain>
    </source>
</reference>
<dbReference type="InterPro" id="IPR029058">
    <property type="entry name" value="AB_hydrolase_fold"/>
</dbReference>
<dbReference type="EMBL" id="PNRE01000059">
    <property type="protein sequence ID" value="PMR68884.1"/>
    <property type="molecule type" value="Genomic_DNA"/>
</dbReference>
<gene>
    <name evidence="2" type="ORF">C1H66_13545</name>
</gene>
<feature type="chain" id="PRO_5014983254" description="Alpha/beta hydrolase" evidence="1">
    <location>
        <begin position="28"/>
        <end position="309"/>
    </location>
</feature>
<keyword evidence="1" id="KW-0732">Signal</keyword>
<evidence type="ECO:0000313" key="3">
    <source>
        <dbReference type="Proteomes" id="UP000235346"/>
    </source>
</evidence>
<comment type="caution">
    <text evidence="2">The sequence shown here is derived from an EMBL/GenBank/DDBJ whole genome shotgun (WGS) entry which is preliminary data.</text>
</comment>
<dbReference type="AlphaFoldDB" id="A0A2N7TL24"/>
<dbReference type="OrthoDB" id="1094867at2"/>
<sequence length="309" mass="34837">MLNRVSTSLFSVALCFSLLVATFSASAFTLSEGKGRFWYSLPDSDQRLEVHTYLPDNVEPASPIVMVMIGSSRRAVMTRDIWAEMADEYGFIIVVPHFDKENYPGGRSYNRGNLVDRKTQRLNPSEEWSYSVIEPLFEEVAEALGSTREEYYLFGHSAGCQVAHRLLTFDVTSKVEALVCSAPGVWTFPDDDMPWHFGLKDDPLDVETADLADYFAMPVLIMVGENDDNPNHSKLATSSRAMAQGANRVERAINYFETAEEQAQRLEVPFHWNFHIVPDVNHSTRKTAEFAAAQIARFERGEGFANMEP</sequence>